<dbReference type="GeneID" id="85397786"/>
<evidence type="ECO:0000256" key="1">
    <source>
        <dbReference type="SAM" id="MobiDB-lite"/>
    </source>
</evidence>
<dbReference type="RefSeq" id="XP_060367199.1">
    <property type="nucleotide sequence ID" value="XM_060513888.1"/>
</dbReference>
<accession>A0AAD8USL8</accession>
<evidence type="ECO:0000313" key="3">
    <source>
        <dbReference type="Proteomes" id="UP001244207"/>
    </source>
</evidence>
<comment type="caution">
    <text evidence="2">The sequence shown here is derived from an EMBL/GenBank/DDBJ whole genome shotgun (WGS) entry which is preliminary data.</text>
</comment>
<reference evidence="2" key="1">
    <citation type="submission" date="2021-12" db="EMBL/GenBank/DDBJ databases">
        <title>Comparative genomics, transcriptomics and evolutionary studies reveal genomic signatures of adaptation to plant cell wall in hemibiotrophic fungi.</title>
        <authorList>
            <consortium name="DOE Joint Genome Institute"/>
            <person name="Baroncelli R."/>
            <person name="Diaz J.F."/>
            <person name="Benocci T."/>
            <person name="Peng M."/>
            <person name="Battaglia E."/>
            <person name="Haridas S."/>
            <person name="Andreopoulos W."/>
            <person name="Labutti K."/>
            <person name="Pangilinan J."/>
            <person name="Floch G.L."/>
            <person name="Makela M.R."/>
            <person name="Henrissat B."/>
            <person name="Grigoriev I.V."/>
            <person name="Crouch J.A."/>
            <person name="De Vries R.P."/>
            <person name="Sukno S.A."/>
            <person name="Thon M.R."/>
        </authorList>
    </citation>
    <scope>NUCLEOTIDE SEQUENCE</scope>
    <source>
        <strain evidence="2">CBS 112980</strain>
    </source>
</reference>
<evidence type="ECO:0000313" key="2">
    <source>
        <dbReference type="EMBL" id="KAK1727144.1"/>
    </source>
</evidence>
<feature type="region of interest" description="Disordered" evidence="1">
    <location>
        <begin position="74"/>
        <end position="99"/>
    </location>
</feature>
<sequence length="299" mass="31364">MAGNSWTAEAEKALLICIVTTANSGTGTKPDWANVARRMNRLGYSYTVAALSQRFSKSLIKPYNEHLEATADMPVTPALVPSSRKRAAPGSGTRVARTSIAGGSGAVQAANEMASLALSADDGVDDVEPDMEDSKKRVKISHGGLVAGLNGQHIDLTGNDTDANMENAASASGLNGQPVDLTGDLAGDHQVEIKLEGNGSIPSFTRAARSRSLTISEAAATEARFKTRGNFNAVRSDPKPDPSVKTYEELEKRVWIACVKGRQQLMAINARKAAEKEEAAAKAAAEAAEAANANAMVLD</sequence>
<dbReference type="EMBL" id="JAHMHS010000026">
    <property type="protein sequence ID" value="KAK1727144.1"/>
    <property type="molecule type" value="Genomic_DNA"/>
</dbReference>
<organism evidence="2 3">
    <name type="scientific">Glomerella acutata</name>
    <name type="common">Colletotrichum acutatum</name>
    <dbReference type="NCBI Taxonomy" id="27357"/>
    <lineage>
        <taxon>Eukaryota</taxon>
        <taxon>Fungi</taxon>
        <taxon>Dikarya</taxon>
        <taxon>Ascomycota</taxon>
        <taxon>Pezizomycotina</taxon>
        <taxon>Sordariomycetes</taxon>
        <taxon>Hypocreomycetidae</taxon>
        <taxon>Glomerellales</taxon>
        <taxon>Glomerellaceae</taxon>
        <taxon>Colletotrichum</taxon>
        <taxon>Colletotrichum acutatum species complex</taxon>
    </lineage>
</organism>
<gene>
    <name evidence="2" type="ORF">BDZ83DRAFT_750168</name>
</gene>
<protein>
    <submittedName>
        <fullName evidence="2">Uncharacterized protein</fullName>
    </submittedName>
</protein>
<keyword evidence="3" id="KW-1185">Reference proteome</keyword>
<name>A0AAD8USL8_GLOAC</name>
<dbReference type="Proteomes" id="UP001244207">
    <property type="component" value="Unassembled WGS sequence"/>
</dbReference>
<proteinExistence type="predicted"/>
<dbReference type="AlphaFoldDB" id="A0AAD8USL8"/>